<feature type="transmembrane region" description="Helical" evidence="6">
    <location>
        <begin position="42"/>
        <end position="63"/>
    </location>
</feature>
<feature type="domain" description="Cardiolipin synthase N-terminal" evidence="7">
    <location>
        <begin position="23"/>
        <end position="65"/>
    </location>
</feature>
<dbReference type="EMBL" id="AANC01000003">
    <property type="protein sequence ID" value="EAQ50095.1"/>
    <property type="molecule type" value="Genomic_DNA"/>
</dbReference>
<keyword evidence="9" id="KW-1185">Reference proteome</keyword>
<dbReference type="HOGENOM" id="CLU_176001_3_2_10"/>
<reference evidence="8 9" key="1">
    <citation type="journal article" date="2007" name="Nature">
        <title>Light stimulates growth of proteorhodopsin-containing marine Flavobacteria.</title>
        <authorList>
            <person name="Gomez-Consarnau L."/>
            <person name="Gonzalez J.M."/>
            <person name="Coll-Llado M."/>
            <person name="Gourdon P."/>
            <person name="Pascher T."/>
            <person name="Neutze R."/>
            <person name="Pedros-Alio C."/>
            <person name="Pinhassi J."/>
        </authorList>
    </citation>
    <scope>NUCLEOTIDE SEQUENCE [LARGE SCALE GENOMIC DNA]</scope>
    <source>
        <strain evidence="8 9">MED217</strain>
    </source>
</reference>
<dbReference type="Pfam" id="PF13396">
    <property type="entry name" value="PLDc_N"/>
    <property type="match status" value="1"/>
</dbReference>
<evidence type="ECO:0000256" key="5">
    <source>
        <dbReference type="ARBA" id="ARBA00023136"/>
    </source>
</evidence>
<keyword evidence="3 6" id="KW-0812">Transmembrane</keyword>
<name>A3XK34_LEEBM</name>
<evidence type="ECO:0000256" key="6">
    <source>
        <dbReference type="SAM" id="Phobius"/>
    </source>
</evidence>
<evidence type="ECO:0000313" key="8">
    <source>
        <dbReference type="EMBL" id="EAQ50095.1"/>
    </source>
</evidence>
<gene>
    <name evidence="8" type="ORF">MED217_03055</name>
</gene>
<dbReference type="GO" id="GO:0005886">
    <property type="term" value="C:plasma membrane"/>
    <property type="evidence" value="ECO:0007669"/>
    <property type="project" value="UniProtKB-SubCell"/>
</dbReference>
<dbReference type="InterPro" id="IPR027379">
    <property type="entry name" value="CLS_N"/>
</dbReference>
<feature type="transmembrane region" description="Helical" evidence="6">
    <location>
        <begin position="12"/>
        <end position="30"/>
    </location>
</feature>
<dbReference type="RefSeq" id="WP_009779004.1">
    <property type="nucleotide sequence ID" value="NZ_CH672395.1"/>
</dbReference>
<comment type="subcellular location">
    <subcellularLocation>
        <location evidence="1">Cell membrane</location>
        <topology evidence="1">Multi-pass membrane protein</topology>
    </subcellularLocation>
</comment>
<organism evidence="8 9">
    <name type="scientific">Leeuwenhoekiella blandensis (strain CECT 7118 / CCUG 51940 / KCTC 22103 / MED217)</name>
    <name type="common">Flavobacterium sp. (strain MED217)</name>
    <dbReference type="NCBI Taxonomy" id="398720"/>
    <lineage>
        <taxon>Bacteria</taxon>
        <taxon>Pseudomonadati</taxon>
        <taxon>Bacteroidota</taxon>
        <taxon>Flavobacteriia</taxon>
        <taxon>Flavobacteriales</taxon>
        <taxon>Flavobacteriaceae</taxon>
        <taxon>Leeuwenhoekiella</taxon>
    </lineage>
</organism>
<dbReference type="Proteomes" id="UP000001601">
    <property type="component" value="Unassembled WGS sequence"/>
</dbReference>
<dbReference type="STRING" id="398720.MED217_03055"/>
<evidence type="ECO:0000256" key="2">
    <source>
        <dbReference type="ARBA" id="ARBA00022475"/>
    </source>
</evidence>
<protein>
    <recommendedName>
        <fullName evidence="7">Cardiolipin synthase N-terminal domain-containing protein</fullName>
    </recommendedName>
</protein>
<proteinExistence type="predicted"/>
<evidence type="ECO:0000313" key="9">
    <source>
        <dbReference type="Proteomes" id="UP000001601"/>
    </source>
</evidence>
<keyword evidence="2" id="KW-1003">Cell membrane</keyword>
<evidence type="ECO:0000256" key="1">
    <source>
        <dbReference type="ARBA" id="ARBA00004651"/>
    </source>
</evidence>
<accession>A3XK34</accession>
<dbReference type="AlphaFoldDB" id="A3XK34"/>
<keyword evidence="4 6" id="KW-1133">Transmembrane helix</keyword>
<dbReference type="eggNOG" id="ENOG503382S">
    <property type="taxonomic scope" value="Bacteria"/>
</dbReference>
<comment type="caution">
    <text evidence="8">The sequence shown here is derived from an EMBL/GenBank/DDBJ whole genome shotgun (WGS) entry which is preliminary data.</text>
</comment>
<sequence length="70" mass="8055">MILGMIGPWQILLILIFGIFGLILPIIALIDIVRHEFSGNNKIVWVLIVIFFNFLGSILYFIVGRNQRIK</sequence>
<evidence type="ECO:0000256" key="3">
    <source>
        <dbReference type="ARBA" id="ARBA00022692"/>
    </source>
</evidence>
<evidence type="ECO:0000256" key="4">
    <source>
        <dbReference type="ARBA" id="ARBA00022989"/>
    </source>
</evidence>
<keyword evidence="5 6" id="KW-0472">Membrane</keyword>
<evidence type="ECO:0000259" key="7">
    <source>
        <dbReference type="Pfam" id="PF13396"/>
    </source>
</evidence>